<evidence type="ECO:0000313" key="1">
    <source>
        <dbReference type="EMBL" id="KFL62799.1"/>
    </source>
</evidence>
<dbReference type="GeneID" id="71777736"/>
<dbReference type="AlphaFoldDB" id="A0A080WM36"/>
<evidence type="ECO:0000313" key="2">
    <source>
        <dbReference type="Proteomes" id="UP000008864"/>
    </source>
</evidence>
<organism evidence="1 2">
    <name type="scientific">Trichophyton rubrum (strain ATCC MYA-4607 / CBS 118892)</name>
    <name type="common">Athlete's foot fungus</name>
    <dbReference type="NCBI Taxonomy" id="559305"/>
    <lineage>
        <taxon>Eukaryota</taxon>
        <taxon>Fungi</taxon>
        <taxon>Dikarya</taxon>
        <taxon>Ascomycota</taxon>
        <taxon>Pezizomycotina</taxon>
        <taxon>Eurotiomycetes</taxon>
        <taxon>Eurotiomycetidae</taxon>
        <taxon>Onygenales</taxon>
        <taxon>Arthrodermataceae</taxon>
        <taxon>Trichophyton</taxon>
    </lineage>
</organism>
<sequence length="183" mass="19314">MKIQKAPASMKALPREIASSIVPPCPKTSVRALITKSGTPSSAALAMTLLMRSTAWGKGMHCPVSLSSSSRLHPTTPASISEVIVSSSRSPHPSRMSMESGMGLLLFLADTWRLITPTISLAAMASISGSSSSSGFPCTAATAKLLVAKALAEYSPLLPLWLRTMSAVRPSYTLQRTRGLPFL</sequence>
<reference evidence="2" key="1">
    <citation type="journal article" date="2012" name="MBio">
        <title>Comparative genome analysis of Trichophyton rubrum and related dermatophytes reveals candidate genes involved in infection.</title>
        <authorList>
            <person name="Martinez D.A."/>
            <person name="Oliver B.G."/>
            <person name="Graeser Y."/>
            <person name="Goldberg J.M."/>
            <person name="Li W."/>
            <person name="Martinez-Rossi N.M."/>
            <person name="Monod M."/>
            <person name="Shelest E."/>
            <person name="Barton R.C."/>
            <person name="Birch E."/>
            <person name="Brakhage A.A."/>
            <person name="Chen Z."/>
            <person name="Gurr S.J."/>
            <person name="Heiman D."/>
            <person name="Heitman J."/>
            <person name="Kosti I."/>
            <person name="Rossi A."/>
            <person name="Saif S."/>
            <person name="Samalova M."/>
            <person name="Saunders C.W."/>
            <person name="Shea T."/>
            <person name="Summerbell R.C."/>
            <person name="Xu J."/>
            <person name="Young S."/>
            <person name="Zeng Q."/>
            <person name="Birren B.W."/>
            <person name="Cuomo C.A."/>
            <person name="White T.C."/>
        </authorList>
    </citation>
    <scope>NUCLEOTIDE SEQUENCE [LARGE SCALE GENOMIC DNA]</scope>
    <source>
        <strain evidence="2">ATCC MYA-4607 / CBS 118892</strain>
    </source>
</reference>
<protein>
    <submittedName>
        <fullName evidence="1">Uncharacterized protein</fullName>
    </submittedName>
</protein>
<dbReference type="EMBL" id="GG700657">
    <property type="protein sequence ID" value="KFL62799.1"/>
    <property type="molecule type" value="Genomic_DNA"/>
</dbReference>
<dbReference type="InParanoid" id="A0A080WM36"/>
<dbReference type="Proteomes" id="UP000008864">
    <property type="component" value="Unassembled WGS sequence"/>
</dbReference>
<name>A0A080WM36_TRIRC</name>
<gene>
    <name evidence="1" type="ORF">TERG_12578</name>
</gene>
<dbReference type="RefSeq" id="XP_047607332.1">
    <property type="nucleotide sequence ID" value="XM_047751521.1"/>
</dbReference>
<dbReference type="HOGENOM" id="CLU_1476167_0_0_1"/>
<accession>A0A080WM36</accession>
<proteinExistence type="predicted"/>
<keyword evidence="2" id="KW-1185">Reference proteome</keyword>